<dbReference type="OrthoDB" id="1600564at2759"/>
<dbReference type="InterPro" id="IPR001087">
    <property type="entry name" value="GDSL"/>
</dbReference>
<proteinExistence type="inferred from homology"/>
<evidence type="ECO:0000256" key="3">
    <source>
        <dbReference type="SAM" id="MobiDB-lite"/>
    </source>
</evidence>
<dbReference type="OMA" id="ENSTHQH"/>
<organism evidence="5 6">
    <name type="scientific">Arabis alpina</name>
    <name type="common">Alpine rock-cress</name>
    <dbReference type="NCBI Taxonomy" id="50452"/>
    <lineage>
        <taxon>Eukaryota</taxon>
        <taxon>Viridiplantae</taxon>
        <taxon>Streptophyta</taxon>
        <taxon>Embryophyta</taxon>
        <taxon>Tracheophyta</taxon>
        <taxon>Spermatophyta</taxon>
        <taxon>Magnoliopsida</taxon>
        <taxon>eudicotyledons</taxon>
        <taxon>Gunneridae</taxon>
        <taxon>Pentapetalae</taxon>
        <taxon>rosids</taxon>
        <taxon>malvids</taxon>
        <taxon>Brassicales</taxon>
        <taxon>Brassicaceae</taxon>
        <taxon>Arabideae</taxon>
        <taxon>Arabis</taxon>
    </lineage>
</organism>
<dbReference type="Gramene" id="KFK41537">
    <property type="protein sequence ID" value="KFK41537"/>
    <property type="gene ID" value="AALP_AA2G142100"/>
</dbReference>
<keyword evidence="6" id="KW-1185">Reference proteome</keyword>
<comment type="similarity">
    <text evidence="1">Belongs to the 'GDSL' lipolytic enzyme family.</text>
</comment>
<dbReference type="GO" id="GO:0006629">
    <property type="term" value="P:lipid metabolic process"/>
    <property type="evidence" value="ECO:0007669"/>
    <property type="project" value="InterPro"/>
</dbReference>
<protein>
    <submittedName>
        <fullName evidence="5">Uncharacterized protein</fullName>
    </submittedName>
</protein>
<evidence type="ECO:0000313" key="5">
    <source>
        <dbReference type="EMBL" id="KFK41537.1"/>
    </source>
</evidence>
<evidence type="ECO:0000256" key="4">
    <source>
        <dbReference type="SAM" id="SignalP"/>
    </source>
</evidence>
<accession>A0A087HHD5</accession>
<dbReference type="PANTHER" id="PTHR45966:SF35">
    <property type="entry name" value="GDSL LIPASE_ESTERASE, SGNH HYDROLASE SUPERFAMILY"/>
    <property type="match status" value="1"/>
</dbReference>
<dbReference type="InterPro" id="IPR044552">
    <property type="entry name" value="GLIP1-5/GLL25"/>
</dbReference>
<evidence type="ECO:0000313" key="6">
    <source>
        <dbReference type="Proteomes" id="UP000029120"/>
    </source>
</evidence>
<feature type="region of interest" description="Disordered" evidence="3">
    <location>
        <begin position="24"/>
        <end position="75"/>
    </location>
</feature>
<sequence length="413" mass="45315">MSYSCSMDMKLLFALLLLASPMALANSPPSDPAKSPPSDPAKSPPSDPAKPSPSVPAKPSPSDPAKPSPSVPAKPSPSVPAIYIFGDSILDAGNNHFNKNCTAQADFPPYGESFFKKPTGRFTNGRTIADFISQFIGLPLQKPYMEMQNQKSNGTSRFPTNGINFASAGSGLLPDTNKDMVVTPIQTQLQQFQKLVEENKIDKSKMQESLFLVESGSTDVFNFFLPDQQTPKLSPEAYVDAMVVEMDKTIDQIYKLGARRIAVFSLGRVGCVPARALIPEAPTDKCFDKMTDMAKNFNKKLEDIVNKIPTKFPGAKAVFGSVDGITHTFQTYPSRFGFKDVSNACCGEGKLGGTMQCGKESYNICNNSNEFLFWDFYHPTERTYQLISKAFWDGNKNQIRPFNLKALATNKTV</sequence>
<dbReference type="GO" id="GO:0016298">
    <property type="term" value="F:lipase activity"/>
    <property type="evidence" value="ECO:0007669"/>
    <property type="project" value="InterPro"/>
</dbReference>
<dbReference type="AlphaFoldDB" id="A0A087HHD5"/>
<dbReference type="Proteomes" id="UP000029120">
    <property type="component" value="Chromosome 2"/>
</dbReference>
<name>A0A087HHD5_ARAAL</name>
<dbReference type="SUPFAM" id="SSF52266">
    <property type="entry name" value="SGNH hydrolase"/>
    <property type="match status" value="1"/>
</dbReference>
<dbReference type="InterPro" id="IPR035669">
    <property type="entry name" value="SGNH_plant_lipase-like"/>
</dbReference>
<dbReference type="eggNOG" id="ENOG502QQRE">
    <property type="taxonomic scope" value="Eukaryota"/>
</dbReference>
<dbReference type="CDD" id="cd01837">
    <property type="entry name" value="SGNH_plant_lipase_like"/>
    <property type="match status" value="1"/>
</dbReference>
<gene>
    <name evidence="5" type="ordered locus">AALP_Aa2g142100</name>
</gene>
<dbReference type="PROSITE" id="PS01098">
    <property type="entry name" value="LIPASE_GDSL_SER"/>
    <property type="match status" value="1"/>
</dbReference>
<dbReference type="PANTHER" id="PTHR45966">
    <property type="entry name" value="GDSL-LIKE LIPASE/ACYLHYDROLASE"/>
    <property type="match status" value="1"/>
</dbReference>
<evidence type="ECO:0000256" key="2">
    <source>
        <dbReference type="ARBA" id="ARBA00022729"/>
    </source>
</evidence>
<feature type="compositionally biased region" description="Pro residues" evidence="3">
    <location>
        <begin position="29"/>
        <end position="75"/>
    </location>
</feature>
<evidence type="ECO:0000256" key="1">
    <source>
        <dbReference type="ARBA" id="ARBA00008668"/>
    </source>
</evidence>
<dbReference type="Gene3D" id="3.40.50.1110">
    <property type="entry name" value="SGNH hydrolase"/>
    <property type="match status" value="1"/>
</dbReference>
<feature type="chain" id="PRO_5001823212" evidence="4">
    <location>
        <begin position="26"/>
        <end position="413"/>
    </location>
</feature>
<keyword evidence="2 4" id="KW-0732">Signal</keyword>
<dbReference type="InterPro" id="IPR036514">
    <property type="entry name" value="SGNH_hydro_sf"/>
</dbReference>
<reference evidence="6" key="1">
    <citation type="journal article" date="2015" name="Nat. Plants">
        <title>Genome expansion of Arabis alpina linked with retrotransposition and reduced symmetric DNA methylation.</title>
        <authorList>
            <person name="Willing E.M."/>
            <person name="Rawat V."/>
            <person name="Mandakova T."/>
            <person name="Maumus F."/>
            <person name="James G.V."/>
            <person name="Nordstroem K.J."/>
            <person name="Becker C."/>
            <person name="Warthmann N."/>
            <person name="Chica C."/>
            <person name="Szarzynska B."/>
            <person name="Zytnicki M."/>
            <person name="Albani M.C."/>
            <person name="Kiefer C."/>
            <person name="Bergonzi S."/>
            <person name="Castaings L."/>
            <person name="Mateos J.L."/>
            <person name="Berns M.C."/>
            <person name="Bujdoso N."/>
            <person name="Piofczyk T."/>
            <person name="de Lorenzo L."/>
            <person name="Barrero-Sicilia C."/>
            <person name="Mateos I."/>
            <person name="Piednoel M."/>
            <person name="Hagmann J."/>
            <person name="Chen-Min-Tao R."/>
            <person name="Iglesias-Fernandez R."/>
            <person name="Schuster S.C."/>
            <person name="Alonso-Blanco C."/>
            <person name="Roudier F."/>
            <person name="Carbonero P."/>
            <person name="Paz-Ares J."/>
            <person name="Davis S.J."/>
            <person name="Pecinka A."/>
            <person name="Quesneville H."/>
            <person name="Colot V."/>
            <person name="Lysak M.A."/>
            <person name="Weigel D."/>
            <person name="Coupland G."/>
            <person name="Schneeberger K."/>
        </authorList>
    </citation>
    <scope>NUCLEOTIDE SEQUENCE [LARGE SCALE GENOMIC DNA]</scope>
    <source>
        <strain evidence="6">cv. Pajares</strain>
    </source>
</reference>
<feature type="signal peptide" evidence="4">
    <location>
        <begin position="1"/>
        <end position="25"/>
    </location>
</feature>
<dbReference type="Pfam" id="PF00657">
    <property type="entry name" value="Lipase_GDSL"/>
    <property type="match status" value="1"/>
</dbReference>
<dbReference type="InterPro" id="IPR008265">
    <property type="entry name" value="Lipase_GDSL_AS"/>
</dbReference>
<dbReference type="EMBL" id="CM002870">
    <property type="protein sequence ID" value="KFK41537.1"/>
    <property type="molecule type" value="Genomic_DNA"/>
</dbReference>